<protein>
    <recommendedName>
        <fullName evidence="1">Guanylate cyclase domain-containing protein</fullName>
    </recommendedName>
</protein>
<dbReference type="EMBL" id="CP099556">
    <property type="protein sequence ID" value="UYF43733.1"/>
    <property type="molecule type" value="Genomic_DNA"/>
</dbReference>
<dbReference type="RefSeq" id="WP_263514715.1">
    <property type="nucleotide sequence ID" value="NZ_CP099556.1"/>
</dbReference>
<dbReference type="Gene3D" id="3.30.70.1230">
    <property type="entry name" value="Nucleotide cyclase"/>
    <property type="match status" value="1"/>
</dbReference>
<sequence>MADYDYKAGKKRVKEILNNKLQVIENDKIPNNDNFTFSNAYYGWVTAIFVDIRNSTDLFSKDDKEIVSKMIRSFTSEVIEILRKDDLLREIGIRGDCVYAIYTTPTKESIEEMMDKSFYINTFMNMLNKLLDEKGFSRISVGIGVSTAQELVVKAGRKDVGINNSVWIGDAVTKASNLSSLGNKNGYRSIVLSDTTYINIIDLFVERNGIESKSLFSQKYDSKIGTFYDADIIKLDFYDWINNGMKED</sequence>
<evidence type="ECO:0000313" key="2">
    <source>
        <dbReference type="EMBL" id="UYF43733.1"/>
    </source>
</evidence>
<evidence type="ECO:0000313" key="3">
    <source>
        <dbReference type="Proteomes" id="UP001164100"/>
    </source>
</evidence>
<dbReference type="InterPro" id="IPR029787">
    <property type="entry name" value="Nucleotide_cyclase"/>
</dbReference>
<dbReference type="Pfam" id="PF00211">
    <property type="entry name" value="Guanylate_cyc"/>
    <property type="match status" value="1"/>
</dbReference>
<dbReference type="GO" id="GO:0035556">
    <property type="term" value="P:intracellular signal transduction"/>
    <property type="evidence" value="ECO:0007669"/>
    <property type="project" value="InterPro"/>
</dbReference>
<dbReference type="SUPFAM" id="SSF55073">
    <property type="entry name" value="Nucleotide cyclase"/>
    <property type="match status" value="1"/>
</dbReference>
<accession>A0AA46S2G7</accession>
<evidence type="ECO:0000259" key="1">
    <source>
        <dbReference type="PROSITE" id="PS50125"/>
    </source>
</evidence>
<dbReference type="InterPro" id="IPR001054">
    <property type="entry name" value="A/G_cyclase"/>
</dbReference>
<dbReference type="Proteomes" id="UP001164100">
    <property type="component" value="Chromosome"/>
</dbReference>
<feature type="domain" description="Guanylate cyclase" evidence="1">
    <location>
        <begin position="46"/>
        <end position="179"/>
    </location>
</feature>
<dbReference type="GO" id="GO:0009190">
    <property type="term" value="P:cyclic nucleotide biosynthetic process"/>
    <property type="evidence" value="ECO:0007669"/>
    <property type="project" value="InterPro"/>
</dbReference>
<reference evidence="2" key="1">
    <citation type="journal article" date="2022" name="Front. Microbiol.">
        <title>Species classification and novel plasmid identifications in Arcobacter cryaerophilus and Arcobacter cryaerophilus-like organisms.</title>
        <authorList>
            <person name="Zhou G."/>
            <person name="Wang M."/>
            <person name="Wang H."/>
            <person name="Chen X."/>
            <person name="Gu Y."/>
            <person name="Shao Z."/>
            <person name="Zhang J."/>
            <person name="Zhang M."/>
        </authorList>
    </citation>
    <scope>NUCLEOTIDE SEQUENCE</scope>
    <source>
        <strain evidence="2">ICDCAC48</strain>
    </source>
</reference>
<dbReference type="PROSITE" id="PS50125">
    <property type="entry name" value="GUANYLATE_CYCLASE_2"/>
    <property type="match status" value="1"/>
</dbReference>
<proteinExistence type="predicted"/>
<gene>
    <name evidence="2" type="ORF">NGX11_02005</name>
</gene>
<dbReference type="AlphaFoldDB" id="A0AA46S2G7"/>
<dbReference type="GO" id="GO:0004016">
    <property type="term" value="F:adenylate cyclase activity"/>
    <property type="evidence" value="ECO:0007669"/>
    <property type="project" value="UniProtKB-ARBA"/>
</dbReference>
<organism evidence="2 3">
    <name type="scientific">Aliarcobacter cryaerophilus</name>
    <dbReference type="NCBI Taxonomy" id="28198"/>
    <lineage>
        <taxon>Bacteria</taxon>
        <taxon>Pseudomonadati</taxon>
        <taxon>Campylobacterota</taxon>
        <taxon>Epsilonproteobacteria</taxon>
        <taxon>Campylobacterales</taxon>
        <taxon>Arcobacteraceae</taxon>
        <taxon>Aliarcobacter</taxon>
    </lineage>
</organism>
<name>A0AA46S2G7_9BACT</name>